<accession>A0A0C9YLR8</accession>
<dbReference type="Proteomes" id="UP000054018">
    <property type="component" value="Unassembled WGS sequence"/>
</dbReference>
<dbReference type="AlphaFoldDB" id="A0A0C9YLR8"/>
<gene>
    <name evidence="1" type="ORF">PISMIDRAFT_685099</name>
</gene>
<proteinExistence type="predicted"/>
<evidence type="ECO:0000313" key="2">
    <source>
        <dbReference type="Proteomes" id="UP000054018"/>
    </source>
</evidence>
<reference evidence="1 2" key="1">
    <citation type="submission" date="2014-04" db="EMBL/GenBank/DDBJ databases">
        <authorList>
            <consortium name="DOE Joint Genome Institute"/>
            <person name="Kuo A."/>
            <person name="Kohler A."/>
            <person name="Costa M.D."/>
            <person name="Nagy L.G."/>
            <person name="Floudas D."/>
            <person name="Copeland A."/>
            <person name="Barry K.W."/>
            <person name="Cichocki N."/>
            <person name="Veneault-Fourrey C."/>
            <person name="LaButti K."/>
            <person name="Lindquist E.A."/>
            <person name="Lipzen A."/>
            <person name="Lundell T."/>
            <person name="Morin E."/>
            <person name="Murat C."/>
            <person name="Sun H."/>
            <person name="Tunlid A."/>
            <person name="Henrissat B."/>
            <person name="Grigoriev I.V."/>
            <person name="Hibbett D.S."/>
            <person name="Martin F."/>
            <person name="Nordberg H.P."/>
            <person name="Cantor M.N."/>
            <person name="Hua S.X."/>
        </authorList>
    </citation>
    <scope>NUCLEOTIDE SEQUENCE [LARGE SCALE GENOMIC DNA]</scope>
    <source>
        <strain evidence="1 2">441</strain>
    </source>
</reference>
<evidence type="ECO:0000313" key="1">
    <source>
        <dbReference type="EMBL" id="KIK17646.1"/>
    </source>
</evidence>
<protein>
    <submittedName>
        <fullName evidence="1">Uncharacterized protein</fullName>
    </submittedName>
</protein>
<dbReference type="HOGENOM" id="CLU_2984642_0_0_1"/>
<name>A0A0C9YLR8_9AGAM</name>
<dbReference type="EMBL" id="KN833823">
    <property type="protein sequence ID" value="KIK17646.1"/>
    <property type="molecule type" value="Genomic_DNA"/>
</dbReference>
<organism evidence="1 2">
    <name type="scientific">Pisolithus microcarpus 441</name>
    <dbReference type="NCBI Taxonomy" id="765257"/>
    <lineage>
        <taxon>Eukaryota</taxon>
        <taxon>Fungi</taxon>
        <taxon>Dikarya</taxon>
        <taxon>Basidiomycota</taxon>
        <taxon>Agaricomycotina</taxon>
        <taxon>Agaricomycetes</taxon>
        <taxon>Agaricomycetidae</taxon>
        <taxon>Boletales</taxon>
        <taxon>Sclerodermatineae</taxon>
        <taxon>Pisolithaceae</taxon>
        <taxon>Pisolithus</taxon>
    </lineage>
</organism>
<keyword evidence="2" id="KW-1185">Reference proteome</keyword>
<sequence length="58" mass="6428">ALTEEQLVSVLWAPFNALLLTQLPHNEYKRIASSTLITAYPTDRAGVLNGGIRMFNIV</sequence>
<feature type="non-terminal residue" evidence="1">
    <location>
        <position position="1"/>
    </location>
</feature>
<reference evidence="2" key="2">
    <citation type="submission" date="2015-01" db="EMBL/GenBank/DDBJ databases">
        <title>Evolutionary Origins and Diversification of the Mycorrhizal Mutualists.</title>
        <authorList>
            <consortium name="DOE Joint Genome Institute"/>
            <consortium name="Mycorrhizal Genomics Consortium"/>
            <person name="Kohler A."/>
            <person name="Kuo A."/>
            <person name="Nagy L.G."/>
            <person name="Floudas D."/>
            <person name="Copeland A."/>
            <person name="Barry K.W."/>
            <person name="Cichocki N."/>
            <person name="Veneault-Fourrey C."/>
            <person name="LaButti K."/>
            <person name="Lindquist E.A."/>
            <person name="Lipzen A."/>
            <person name="Lundell T."/>
            <person name="Morin E."/>
            <person name="Murat C."/>
            <person name="Riley R."/>
            <person name="Ohm R."/>
            <person name="Sun H."/>
            <person name="Tunlid A."/>
            <person name="Henrissat B."/>
            <person name="Grigoriev I.V."/>
            <person name="Hibbett D.S."/>
            <person name="Martin F."/>
        </authorList>
    </citation>
    <scope>NUCLEOTIDE SEQUENCE [LARGE SCALE GENOMIC DNA]</scope>
    <source>
        <strain evidence="2">441</strain>
    </source>
</reference>